<dbReference type="PANTHER" id="PTHR24056">
    <property type="entry name" value="CELL DIVISION PROTEIN KINASE"/>
    <property type="match status" value="1"/>
</dbReference>
<reference evidence="17" key="3">
    <citation type="submission" date="2025-09" db="UniProtKB">
        <authorList>
            <consortium name="Ensembl"/>
        </authorList>
    </citation>
    <scope>IDENTIFICATION</scope>
</reference>
<dbReference type="Proteomes" id="UP000694547">
    <property type="component" value="Chromosome 2"/>
</dbReference>
<sequence>MATSQYEPVAEIGVGAYGTVYKARDPHSGHFVALKSVRVPNRGGAGGGLPISTVSEVALLRMLEAFEHPNVLRLMDVCATSLTDRDIKRCFVESPSSVETLKPTSWAKSLISLACLQKMTGLERCLCPRRLFPQGAWASAVSGARNGGIWSAAAAGDADF</sequence>
<evidence type="ECO:0000256" key="4">
    <source>
        <dbReference type="ARBA" id="ARBA00022490"/>
    </source>
</evidence>
<comment type="subcellular location">
    <subcellularLocation>
        <location evidence="1">Cytoplasm</location>
    </subcellularLocation>
</comment>
<dbReference type="Ensembl" id="ENSPEMT00000008221.2">
    <property type="protein sequence ID" value="ENSPEMP00000004556.1"/>
    <property type="gene ID" value="ENSPEMG00000006880.2"/>
</dbReference>
<reference evidence="17" key="2">
    <citation type="submission" date="2025-08" db="UniProtKB">
        <authorList>
            <consortium name="Ensembl"/>
        </authorList>
    </citation>
    <scope>IDENTIFICATION</scope>
</reference>
<dbReference type="InterPro" id="IPR000719">
    <property type="entry name" value="Prot_kinase_dom"/>
</dbReference>
<dbReference type="FunFam" id="3.30.200.20:FF:000124">
    <property type="entry name" value="Cyclin-dependent kinase 4"/>
    <property type="match status" value="1"/>
</dbReference>
<evidence type="ECO:0000256" key="13">
    <source>
        <dbReference type="ARBA" id="ARBA00047811"/>
    </source>
</evidence>
<dbReference type="AlphaFoldDB" id="A0A8C8T9T1"/>
<evidence type="ECO:0000313" key="17">
    <source>
        <dbReference type="Ensembl" id="ENSPEMP00000004556.1"/>
    </source>
</evidence>
<dbReference type="InterPro" id="IPR017441">
    <property type="entry name" value="Protein_kinase_ATP_BS"/>
</dbReference>
<accession>A0A8C8T9T1</accession>
<keyword evidence="10" id="KW-0418">Kinase</keyword>
<dbReference type="PROSITE" id="PS00107">
    <property type="entry name" value="PROTEIN_KINASE_ATP"/>
    <property type="match status" value="1"/>
</dbReference>
<evidence type="ECO:0000259" key="16">
    <source>
        <dbReference type="PROSITE" id="PS50011"/>
    </source>
</evidence>
<dbReference type="GO" id="GO:0004693">
    <property type="term" value="F:cyclin-dependent protein serine/threonine kinase activity"/>
    <property type="evidence" value="ECO:0007669"/>
    <property type="project" value="UniProtKB-EC"/>
</dbReference>
<dbReference type="SUPFAM" id="SSF56112">
    <property type="entry name" value="Protein kinase-like (PK-like)"/>
    <property type="match status" value="1"/>
</dbReference>
<feature type="binding site" evidence="15">
    <location>
        <position position="35"/>
    </location>
    <ligand>
        <name>ATP</name>
        <dbReference type="ChEBI" id="CHEBI:30616"/>
    </ligand>
</feature>
<evidence type="ECO:0000256" key="7">
    <source>
        <dbReference type="ARBA" id="ARBA00022618"/>
    </source>
</evidence>
<dbReference type="GO" id="GO:0010389">
    <property type="term" value="P:regulation of G2/M transition of mitotic cell cycle"/>
    <property type="evidence" value="ECO:0007669"/>
    <property type="project" value="TreeGrafter"/>
</dbReference>
<keyword evidence="6" id="KW-0597">Phosphoprotein</keyword>
<dbReference type="GO" id="GO:0051301">
    <property type="term" value="P:cell division"/>
    <property type="evidence" value="ECO:0007669"/>
    <property type="project" value="UniProtKB-KW"/>
</dbReference>
<evidence type="ECO:0000256" key="1">
    <source>
        <dbReference type="ARBA" id="ARBA00004496"/>
    </source>
</evidence>
<keyword evidence="12" id="KW-0131">Cell cycle</keyword>
<evidence type="ECO:0000256" key="8">
    <source>
        <dbReference type="ARBA" id="ARBA00022679"/>
    </source>
</evidence>
<dbReference type="PANTHER" id="PTHR24056:SF129">
    <property type="entry name" value="CYCLIN-DEPENDENT KINASE 4"/>
    <property type="match status" value="1"/>
</dbReference>
<evidence type="ECO:0000256" key="11">
    <source>
        <dbReference type="ARBA" id="ARBA00022840"/>
    </source>
</evidence>
<dbReference type="GO" id="GO:0007165">
    <property type="term" value="P:signal transduction"/>
    <property type="evidence" value="ECO:0007669"/>
    <property type="project" value="TreeGrafter"/>
</dbReference>
<dbReference type="Pfam" id="PF00069">
    <property type="entry name" value="Pkinase"/>
    <property type="match status" value="1"/>
</dbReference>
<dbReference type="GO" id="GO:0005737">
    <property type="term" value="C:cytoplasm"/>
    <property type="evidence" value="ECO:0007669"/>
    <property type="project" value="UniProtKB-SubCell"/>
</dbReference>
<organism evidence="17 18">
    <name type="scientific">Peromyscus maniculatus bairdii</name>
    <name type="common">Prairie deer mouse</name>
    <dbReference type="NCBI Taxonomy" id="230844"/>
    <lineage>
        <taxon>Eukaryota</taxon>
        <taxon>Metazoa</taxon>
        <taxon>Chordata</taxon>
        <taxon>Craniata</taxon>
        <taxon>Vertebrata</taxon>
        <taxon>Euteleostomi</taxon>
        <taxon>Mammalia</taxon>
        <taxon>Eutheria</taxon>
        <taxon>Euarchontoglires</taxon>
        <taxon>Glires</taxon>
        <taxon>Rodentia</taxon>
        <taxon>Myomorpha</taxon>
        <taxon>Muroidea</taxon>
        <taxon>Cricetidae</taxon>
        <taxon>Neotominae</taxon>
        <taxon>Peromyscus</taxon>
    </lineage>
</organism>
<evidence type="ECO:0000256" key="9">
    <source>
        <dbReference type="ARBA" id="ARBA00022741"/>
    </source>
</evidence>
<dbReference type="PROSITE" id="PS50011">
    <property type="entry name" value="PROTEIN_KINASE_DOM"/>
    <property type="match status" value="1"/>
</dbReference>
<dbReference type="EC" id="2.7.11.22" evidence="3"/>
<keyword evidence="11 15" id="KW-0067">ATP-binding</keyword>
<evidence type="ECO:0000256" key="12">
    <source>
        <dbReference type="ARBA" id="ARBA00023306"/>
    </source>
</evidence>
<protein>
    <recommendedName>
        <fullName evidence="3">cyclin-dependent kinase</fullName>
        <ecNumber evidence="3">2.7.11.22</ecNumber>
    </recommendedName>
</protein>
<evidence type="ECO:0000313" key="18">
    <source>
        <dbReference type="Proteomes" id="UP000694547"/>
    </source>
</evidence>
<evidence type="ECO:0000256" key="6">
    <source>
        <dbReference type="ARBA" id="ARBA00022553"/>
    </source>
</evidence>
<dbReference type="InterPro" id="IPR050108">
    <property type="entry name" value="CDK"/>
</dbReference>
<keyword evidence="4" id="KW-0963">Cytoplasm</keyword>
<dbReference type="GO" id="GO:0010468">
    <property type="term" value="P:regulation of gene expression"/>
    <property type="evidence" value="ECO:0007669"/>
    <property type="project" value="TreeGrafter"/>
</dbReference>
<evidence type="ECO:0000256" key="2">
    <source>
        <dbReference type="ARBA" id="ARBA00006485"/>
    </source>
</evidence>
<name>A0A8C8T9T1_PERMB</name>
<evidence type="ECO:0000256" key="10">
    <source>
        <dbReference type="ARBA" id="ARBA00022777"/>
    </source>
</evidence>
<comment type="similarity">
    <text evidence="2">Belongs to the protein kinase superfamily. CMGC Ser/Thr protein kinase family. CDC2/CDKX subfamily.</text>
</comment>
<evidence type="ECO:0000256" key="5">
    <source>
        <dbReference type="ARBA" id="ARBA00022527"/>
    </source>
</evidence>
<keyword evidence="5" id="KW-0723">Serine/threonine-protein kinase</keyword>
<evidence type="ECO:0000256" key="15">
    <source>
        <dbReference type="PROSITE-ProRule" id="PRU10141"/>
    </source>
</evidence>
<keyword evidence="8" id="KW-0808">Transferase</keyword>
<dbReference type="Gene3D" id="3.30.200.20">
    <property type="entry name" value="Phosphorylase Kinase, domain 1"/>
    <property type="match status" value="1"/>
</dbReference>
<dbReference type="GO" id="GO:0030332">
    <property type="term" value="F:cyclin binding"/>
    <property type="evidence" value="ECO:0007669"/>
    <property type="project" value="TreeGrafter"/>
</dbReference>
<dbReference type="GeneTree" id="ENSGT00940000154770"/>
<comment type="catalytic activity">
    <reaction evidence="14">
        <text>L-seryl-[protein] + ATP = O-phospho-L-seryl-[protein] + ADP + H(+)</text>
        <dbReference type="Rhea" id="RHEA:17989"/>
        <dbReference type="Rhea" id="RHEA-COMP:9863"/>
        <dbReference type="Rhea" id="RHEA-COMP:11604"/>
        <dbReference type="ChEBI" id="CHEBI:15378"/>
        <dbReference type="ChEBI" id="CHEBI:29999"/>
        <dbReference type="ChEBI" id="CHEBI:30616"/>
        <dbReference type="ChEBI" id="CHEBI:83421"/>
        <dbReference type="ChEBI" id="CHEBI:456216"/>
        <dbReference type="EC" id="2.7.11.22"/>
    </reaction>
</comment>
<keyword evidence="7" id="KW-0132">Cell division</keyword>
<keyword evidence="9 15" id="KW-0547">Nucleotide-binding</keyword>
<dbReference type="GO" id="GO:0005524">
    <property type="term" value="F:ATP binding"/>
    <property type="evidence" value="ECO:0007669"/>
    <property type="project" value="UniProtKB-UniRule"/>
</dbReference>
<comment type="catalytic activity">
    <reaction evidence="13">
        <text>L-threonyl-[protein] + ATP = O-phospho-L-threonyl-[protein] + ADP + H(+)</text>
        <dbReference type="Rhea" id="RHEA:46608"/>
        <dbReference type="Rhea" id="RHEA-COMP:11060"/>
        <dbReference type="Rhea" id="RHEA-COMP:11605"/>
        <dbReference type="ChEBI" id="CHEBI:15378"/>
        <dbReference type="ChEBI" id="CHEBI:30013"/>
        <dbReference type="ChEBI" id="CHEBI:30616"/>
        <dbReference type="ChEBI" id="CHEBI:61977"/>
        <dbReference type="ChEBI" id="CHEBI:456216"/>
        <dbReference type="EC" id="2.7.11.22"/>
    </reaction>
</comment>
<dbReference type="InterPro" id="IPR011009">
    <property type="entry name" value="Kinase-like_dom_sf"/>
</dbReference>
<keyword evidence="18" id="KW-1185">Reference proteome</keyword>
<dbReference type="GO" id="GO:0005634">
    <property type="term" value="C:nucleus"/>
    <property type="evidence" value="ECO:0007669"/>
    <property type="project" value="TreeGrafter"/>
</dbReference>
<proteinExistence type="inferred from homology"/>
<evidence type="ECO:0000256" key="3">
    <source>
        <dbReference type="ARBA" id="ARBA00012425"/>
    </source>
</evidence>
<evidence type="ECO:0000256" key="14">
    <source>
        <dbReference type="ARBA" id="ARBA00048367"/>
    </source>
</evidence>
<dbReference type="GO" id="GO:0000082">
    <property type="term" value="P:G1/S transition of mitotic cell cycle"/>
    <property type="evidence" value="ECO:0007669"/>
    <property type="project" value="TreeGrafter"/>
</dbReference>
<feature type="domain" description="Protein kinase" evidence="16">
    <location>
        <begin position="6"/>
        <end position="160"/>
    </location>
</feature>
<reference evidence="17 18" key="1">
    <citation type="submission" date="2018-10" db="EMBL/GenBank/DDBJ databases">
        <title>Improved assembly of the deer mouse Peromyscus maniculatus genome.</title>
        <authorList>
            <person name="Lassance J.-M."/>
            <person name="Hoekstra H.E."/>
        </authorList>
    </citation>
    <scope>NUCLEOTIDE SEQUENCE [LARGE SCALE GENOMIC DNA]</scope>
</reference>
<dbReference type="GO" id="GO:0000307">
    <property type="term" value="C:cyclin-dependent protein kinase holoenzyme complex"/>
    <property type="evidence" value="ECO:0007669"/>
    <property type="project" value="TreeGrafter"/>
</dbReference>